<dbReference type="EMBL" id="CAXAMM010000780">
    <property type="protein sequence ID" value="CAK8988899.1"/>
    <property type="molecule type" value="Genomic_DNA"/>
</dbReference>
<gene>
    <name evidence="1" type="ORF">SCF082_LOCUS1576</name>
</gene>
<comment type="caution">
    <text evidence="1">The sequence shown here is derived from an EMBL/GenBank/DDBJ whole genome shotgun (WGS) entry which is preliminary data.</text>
</comment>
<sequence length="186" mass="20746">MATCIKNFNIYWFGATLLLFWFFFIHAPPVLIQDHAKDRPLLCLHLCCAFSISVACIHNSLLTPSLFDGQAQPFHVWVGRVGLIAGIVSFCAGGYIAWFQQDDLGFATGITIGGLLQLNAARLGYGSIQRCLDRRSTLRLSGLIHTTRASGYLKVKKQLEGDKENGELKQQKDAALQDGWMQYMFS</sequence>
<organism evidence="1 2">
    <name type="scientific">Durusdinium trenchii</name>
    <dbReference type="NCBI Taxonomy" id="1381693"/>
    <lineage>
        <taxon>Eukaryota</taxon>
        <taxon>Sar</taxon>
        <taxon>Alveolata</taxon>
        <taxon>Dinophyceae</taxon>
        <taxon>Suessiales</taxon>
        <taxon>Symbiodiniaceae</taxon>
        <taxon>Durusdinium</taxon>
    </lineage>
</organism>
<keyword evidence="2" id="KW-1185">Reference proteome</keyword>
<name>A0ABP0HHS6_9DINO</name>
<evidence type="ECO:0000313" key="2">
    <source>
        <dbReference type="Proteomes" id="UP001642464"/>
    </source>
</evidence>
<reference evidence="1 2" key="1">
    <citation type="submission" date="2024-02" db="EMBL/GenBank/DDBJ databases">
        <authorList>
            <person name="Chen Y."/>
            <person name="Shah S."/>
            <person name="Dougan E. K."/>
            <person name="Thang M."/>
            <person name="Chan C."/>
        </authorList>
    </citation>
    <scope>NUCLEOTIDE SEQUENCE [LARGE SCALE GENOMIC DNA]</scope>
</reference>
<dbReference type="Proteomes" id="UP001642464">
    <property type="component" value="Unassembled WGS sequence"/>
</dbReference>
<proteinExistence type="predicted"/>
<protein>
    <submittedName>
        <fullName evidence="1">Uncharacterized protein</fullName>
    </submittedName>
</protein>
<evidence type="ECO:0000313" key="1">
    <source>
        <dbReference type="EMBL" id="CAK8988899.1"/>
    </source>
</evidence>
<accession>A0ABP0HHS6</accession>